<dbReference type="GO" id="GO:0005694">
    <property type="term" value="C:chromosome"/>
    <property type="evidence" value="ECO:0007669"/>
    <property type="project" value="UniProtKB-SubCell"/>
</dbReference>
<dbReference type="Proteomes" id="UP001274896">
    <property type="component" value="Unassembled WGS sequence"/>
</dbReference>
<dbReference type="SUPFAM" id="SSF56019">
    <property type="entry name" value="The spindle assembly checkpoint protein mad2"/>
    <property type="match status" value="1"/>
</dbReference>
<evidence type="ECO:0000256" key="4">
    <source>
        <dbReference type="ARBA" id="ARBA00023242"/>
    </source>
</evidence>
<evidence type="ECO:0000313" key="8">
    <source>
        <dbReference type="EMBL" id="KAK3551196.1"/>
    </source>
</evidence>
<keyword evidence="9" id="KW-1185">Reference proteome</keyword>
<feature type="domain" description="HORMA" evidence="7">
    <location>
        <begin position="49"/>
        <end position="251"/>
    </location>
</feature>
<comment type="caution">
    <text evidence="8">The sequence shown here is derived from an EMBL/GenBank/DDBJ whole genome shotgun (WGS) entry which is preliminary data.</text>
</comment>
<dbReference type="Pfam" id="PF02301">
    <property type="entry name" value="HORMA"/>
    <property type="match status" value="1"/>
</dbReference>
<evidence type="ECO:0000256" key="1">
    <source>
        <dbReference type="ARBA" id="ARBA00004123"/>
    </source>
</evidence>
<evidence type="ECO:0000256" key="3">
    <source>
        <dbReference type="ARBA" id="ARBA00022454"/>
    </source>
</evidence>
<evidence type="ECO:0000256" key="5">
    <source>
        <dbReference type="ARBA" id="ARBA00023254"/>
    </source>
</evidence>
<dbReference type="Gene3D" id="3.30.900.10">
    <property type="entry name" value="HORMA domain"/>
    <property type="match status" value="1"/>
</dbReference>
<dbReference type="GO" id="GO:0005634">
    <property type="term" value="C:nucleus"/>
    <property type="evidence" value="ECO:0007669"/>
    <property type="project" value="UniProtKB-SubCell"/>
</dbReference>
<dbReference type="PROSITE" id="PS50815">
    <property type="entry name" value="HORMA"/>
    <property type="match status" value="1"/>
</dbReference>
<dbReference type="GO" id="GO:0051321">
    <property type="term" value="P:meiotic cell cycle"/>
    <property type="evidence" value="ECO:0007669"/>
    <property type="project" value="UniProtKB-KW"/>
</dbReference>
<organism evidence="8 9">
    <name type="scientific">Hemibagrus guttatus</name>
    <dbReference type="NCBI Taxonomy" id="175788"/>
    <lineage>
        <taxon>Eukaryota</taxon>
        <taxon>Metazoa</taxon>
        <taxon>Chordata</taxon>
        <taxon>Craniata</taxon>
        <taxon>Vertebrata</taxon>
        <taxon>Euteleostomi</taxon>
        <taxon>Actinopterygii</taxon>
        <taxon>Neopterygii</taxon>
        <taxon>Teleostei</taxon>
        <taxon>Ostariophysi</taxon>
        <taxon>Siluriformes</taxon>
        <taxon>Bagridae</taxon>
        <taxon>Hemibagrus</taxon>
    </lineage>
</organism>
<reference evidence="8" key="1">
    <citation type="submission" date="2023-06" db="EMBL/GenBank/DDBJ databases">
        <title>Male Hemibagrus guttatus genome.</title>
        <authorList>
            <person name="Bian C."/>
        </authorList>
    </citation>
    <scope>NUCLEOTIDE SEQUENCE</scope>
    <source>
        <strain evidence="8">Male_cb2023</strain>
        <tissue evidence="8">Muscle</tissue>
    </source>
</reference>
<feature type="region of interest" description="Disordered" evidence="6">
    <location>
        <begin position="452"/>
        <end position="498"/>
    </location>
</feature>
<accession>A0AAE0RDW6</accession>
<dbReference type="InterPro" id="IPR051294">
    <property type="entry name" value="HORMA_MeioticProgression"/>
</dbReference>
<evidence type="ECO:0000313" key="9">
    <source>
        <dbReference type="Proteomes" id="UP001274896"/>
    </source>
</evidence>
<protein>
    <recommendedName>
        <fullName evidence="7">HORMA domain-containing protein</fullName>
    </recommendedName>
</protein>
<name>A0AAE0RDW6_9TELE</name>
<dbReference type="PANTHER" id="PTHR48225:SF3">
    <property type="entry name" value="HORMA DOMAIN-CONTAINING PROTEIN 1"/>
    <property type="match status" value="1"/>
</dbReference>
<comment type="subcellular location">
    <subcellularLocation>
        <location evidence="2">Chromosome</location>
    </subcellularLocation>
    <subcellularLocation>
        <location evidence="1">Nucleus</location>
    </subcellularLocation>
</comment>
<keyword evidence="3" id="KW-0158">Chromosome</keyword>
<feature type="compositionally biased region" description="Basic and acidic residues" evidence="6">
    <location>
        <begin position="454"/>
        <end position="469"/>
    </location>
</feature>
<dbReference type="EMBL" id="JAUCMX010000003">
    <property type="protein sequence ID" value="KAK3551196.1"/>
    <property type="molecule type" value="Genomic_DNA"/>
</dbReference>
<dbReference type="InterPro" id="IPR003511">
    <property type="entry name" value="HORMA_dom"/>
</dbReference>
<dbReference type="AlphaFoldDB" id="A0AAE0RDW6"/>
<dbReference type="PANTHER" id="PTHR48225">
    <property type="entry name" value="HORMA DOMAIN-CONTAINING PROTEIN 1"/>
    <property type="match status" value="1"/>
</dbReference>
<evidence type="ECO:0000256" key="6">
    <source>
        <dbReference type="SAM" id="MobiDB-lite"/>
    </source>
</evidence>
<sequence length="498" mass="56468">MTAVSQFTDATRETKEFTVTVLIVMACEQLLRTHQKSSQMLPHVVATEQQSLVVVKKLLAIAVSSITYLRGLFPEKAYGSKYVEEQKVMILREERTCPGASQIVQWLQGCFDAIQKKYLRMILLSMYSDPEYPEKVTECYQFRIQYTEKGPQLDFESKNQKNMTKMDCNDIKKSSILLVRKLYTLMQNLGPLPDSVCLNMKLFYYDDVTPNDYQPPGFKEGENSSLVFQKEPVNLTMGEVVTPFHTLKVDVTTERERLEQVDDEEPICARDRWTINEDEIVCVSEVQHEIVSKENVVIDTGIENSDLSKEDILENSQCMMEQLIGYAGTQQQAAITAALLSPEVRKNARQLDTMGSADISDAEEIVNLKPLKKATTVLSDEKSATLSLIMPLKSMIEQSMTLDEQDSTTVSDMKTVILQNLSSRYIEADSLVKKTSDLSVATRKTRSGRVFNYSDKKDGKVPRTAEKKPVSQFQFPLSQDPLPAAPKRRKFSVPKENH</sequence>
<evidence type="ECO:0000256" key="2">
    <source>
        <dbReference type="ARBA" id="ARBA00004286"/>
    </source>
</evidence>
<keyword evidence="5" id="KW-0469">Meiosis</keyword>
<gene>
    <name evidence="8" type="ORF">QTP70_013862</name>
</gene>
<keyword evidence="4" id="KW-0539">Nucleus</keyword>
<proteinExistence type="predicted"/>
<dbReference type="InterPro" id="IPR036570">
    <property type="entry name" value="HORMA_dom_sf"/>
</dbReference>
<evidence type="ECO:0000259" key="7">
    <source>
        <dbReference type="PROSITE" id="PS50815"/>
    </source>
</evidence>